<evidence type="ECO:0000313" key="5">
    <source>
        <dbReference type="Proteomes" id="UP000273811"/>
    </source>
</evidence>
<comment type="caution">
    <text evidence="4">The sequence shown here is derived from an EMBL/GenBank/DDBJ whole genome shotgun (WGS) entry which is preliminary data.</text>
</comment>
<dbReference type="InterPro" id="IPR012912">
    <property type="entry name" value="Plasmid_pRiA4b_Orf3-like"/>
</dbReference>
<dbReference type="InterPro" id="IPR055733">
    <property type="entry name" value="DUF7309"/>
</dbReference>
<evidence type="ECO:0000259" key="2">
    <source>
        <dbReference type="Pfam" id="PF22007"/>
    </source>
</evidence>
<dbReference type="RefSeq" id="WP_120074208.1">
    <property type="nucleotide sequence ID" value="NZ_CP126113.1"/>
</dbReference>
<dbReference type="Pfam" id="PF07929">
    <property type="entry name" value="PRiA4_ORF3"/>
    <property type="match status" value="1"/>
</dbReference>
<dbReference type="InterPro" id="IPR024047">
    <property type="entry name" value="MM3350-like_sf"/>
</dbReference>
<sequence>MIFQFKVTLMHMSPPVWRRLQVDSSMTFYQMHEIIQAAFDWDDYHLHAFMMKKSSGRNIHQIEIGSDDNDPWGFNMHDIYDEKEEKLSDWFLVEKDKAVYTYDFGDDWKHEILLEKIISPKEGVLYPHCVKAVQYAPEEDSRGELLEELYEVEEVDSKKLTAAVNKALSPFAKPVETNSDQMDINMKELFIKAKEFNALKPWDLFDNDEIFVVKDPLTSEYLFCSILGAMGEEFGMAVYIGPDGYQNLLKTMKEDIDTFELITEQRSILLSFVNRDELENEDYQLIKDNGMAFRGKKQWQQFRSFKPGFVPWVIEADEARLLTIAVEQAIEVIKEVENGLEIPYFTGDNPVIGRVPKTQGDKTQWNTTLLSPDRWKSQQPSPEEQQLLVPEMDIRRSLKYKKYDTPIEIDFFRVDTPVQEKPGERPYFPLMAVAIDQRSGQVIFQDLAEGQPEVGYYQNSFLMMMNQLERNPREVWLKSQTFHMLEPLLYELGTTVIEAERLPLTDELKQYLAQMM</sequence>
<feature type="domain" description="DUF7309" evidence="3">
    <location>
        <begin position="187"/>
        <end position="342"/>
    </location>
</feature>
<dbReference type="Gene3D" id="3.10.290.30">
    <property type="entry name" value="MM3350-like"/>
    <property type="match status" value="1"/>
</dbReference>
<dbReference type="AlphaFoldDB" id="A0A443IPL1"/>
<dbReference type="Pfam" id="PF22007">
    <property type="entry name" value="DUF6930"/>
    <property type="match status" value="1"/>
</dbReference>
<keyword evidence="5" id="KW-1185">Reference proteome</keyword>
<dbReference type="EMBL" id="QYTU02000029">
    <property type="protein sequence ID" value="RWR07763.1"/>
    <property type="molecule type" value="Genomic_DNA"/>
</dbReference>
<dbReference type="PANTHER" id="PTHR41878:SF1">
    <property type="entry name" value="TNPR PROTEIN"/>
    <property type="match status" value="1"/>
</dbReference>
<proteinExistence type="predicted"/>
<dbReference type="PANTHER" id="PTHR41878">
    <property type="entry name" value="LEXA REPRESSOR-RELATED"/>
    <property type="match status" value="1"/>
</dbReference>
<dbReference type="InterPro" id="IPR054216">
    <property type="entry name" value="DUF6930"/>
</dbReference>
<dbReference type="Pfam" id="PF23988">
    <property type="entry name" value="DUF7309"/>
    <property type="match status" value="1"/>
</dbReference>
<dbReference type="SUPFAM" id="SSF159941">
    <property type="entry name" value="MM3350-like"/>
    <property type="match status" value="1"/>
</dbReference>
<accession>A0A443IPL1</accession>
<dbReference type="OrthoDB" id="9801392at2"/>
<evidence type="ECO:0000313" key="4">
    <source>
        <dbReference type="EMBL" id="RWR07763.1"/>
    </source>
</evidence>
<organism evidence="4 5">
    <name type="scientific">Siminovitchia fortis</name>
    <dbReference type="NCBI Taxonomy" id="254758"/>
    <lineage>
        <taxon>Bacteria</taxon>
        <taxon>Bacillati</taxon>
        <taxon>Bacillota</taxon>
        <taxon>Bacilli</taxon>
        <taxon>Bacillales</taxon>
        <taxon>Bacillaceae</taxon>
        <taxon>Siminovitchia</taxon>
    </lineage>
</organism>
<name>A0A443IPL1_9BACI</name>
<evidence type="ECO:0000259" key="3">
    <source>
        <dbReference type="Pfam" id="PF23988"/>
    </source>
</evidence>
<evidence type="ECO:0000259" key="1">
    <source>
        <dbReference type="Pfam" id="PF07929"/>
    </source>
</evidence>
<reference evidence="4" key="1">
    <citation type="submission" date="2018-12" db="EMBL/GenBank/DDBJ databases">
        <authorList>
            <person name="Sun L."/>
            <person name="Chen Z."/>
        </authorList>
    </citation>
    <scope>NUCLEOTIDE SEQUENCE [LARGE SCALE GENOMIC DNA]</scope>
    <source>
        <strain evidence="4">DSM 16012</strain>
    </source>
</reference>
<protein>
    <submittedName>
        <fullName evidence="4">Plasmid pRiA4b ORF-3 family protein</fullName>
    </submittedName>
</protein>
<dbReference type="Proteomes" id="UP000273811">
    <property type="component" value="Unassembled WGS sequence"/>
</dbReference>
<feature type="domain" description="DUF6930" evidence="2">
    <location>
        <begin position="394"/>
        <end position="512"/>
    </location>
</feature>
<gene>
    <name evidence="4" type="ORF">D4N35_012720</name>
</gene>
<feature type="domain" description="Plasmid pRiA4b Orf3-like" evidence="1">
    <location>
        <begin position="2"/>
        <end position="144"/>
    </location>
</feature>